<keyword evidence="2 4" id="KW-0808">Transferase</keyword>
<name>A0AAU0F4G5_9FLAO</name>
<dbReference type="EMBL" id="CP136426">
    <property type="protein sequence ID" value="WOC52335.1"/>
    <property type="molecule type" value="Genomic_DNA"/>
</dbReference>
<dbReference type="PANTHER" id="PTHR12526">
    <property type="entry name" value="GLYCOSYLTRANSFERASE"/>
    <property type="match status" value="1"/>
</dbReference>
<gene>
    <name evidence="4" type="ORF">BPO_1688</name>
</gene>
<dbReference type="AlphaFoldDB" id="A0AAU0F4G5"/>
<protein>
    <submittedName>
        <fullName evidence="4">Glycosyl transferase family 1</fullName>
    </submittedName>
</protein>
<feature type="domain" description="Glycosyl transferase family 1" evidence="3">
    <location>
        <begin position="38"/>
        <end position="186"/>
    </location>
</feature>
<evidence type="ECO:0000256" key="1">
    <source>
        <dbReference type="ARBA" id="ARBA00022676"/>
    </source>
</evidence>
<evidence type="ECO:0000256" key="2">
    <source>
        <dbReference type="ARBA" id="ARBA00022679"/>
    </source>
</evidence>
<dbReference type="Proteomes" id="UP001432059">
    <property type="component" value="Chromosome"/>
</dbReference>
<dbReference type="PANTHER" id="PTHR12526:SF629">
    <property type="entry name" value="TEICHURONIC ACID BIOSYNTHESIS GLYCOSYLTRANSFERASE TUAH-RELATED"/>
    <property type="match status" value="1"/>
</dbReference>
<evidence type="ECO:0000259" key="3">
    <source>
        <dbReference type="Pfam" id="PF00534"/>
    </source>
</evidence>
<evidence type="ECO:0000313" key="5">
    <source>
        <dbReference type="Proteomes" id="UP001432059"/>
    </source>
</evidence>
<evidence type="ECO:0000313" key="4">
    <source>
        <dbReference type="EMBL" id="WOC52335.1"/>
    </source>
</evidence>
<reference evidence="4" key="1">
    <citation type="submission" date="2023-10" db="EMBL/GenBank/DDBJ databases">
        <title>Characterization and whole genome sequencing of a novel strain of Bergeyella porcorum QD2021 isolated from pig.</title>
        <authorList>
            <person name="Liu G."/>
            <person name="Chen C."/>
            <person name="Han X."/>
        </authorList>
    </citation>
    <scope>NUCLEOTIDE SEQUENCE</scope>
    <source>
        <strain evidence="4">QD2021</strain>
    </source>
</reference>
<organism evidence="4 5">
    <name type="scientific">Bergeyella porcorum</name>
    <dbReference type="NCBI Taxonomy" id="1735111"/>
    <lineage>
        <taxon>Bacteria</taxon>
        <taxon>Pseudomonadati</taxon>
        <taxon>Bacteroidota</taxon>
        <taxon>Flavobacteriia</taxon>
        <taxon>Flavobacteriales</taxon>
        <taxon>Weeksellaceae</taxon>
        <taxon>Bergeyella</taxon>
    </lineage>
</organism>
<dbReference type="SUPFAM" id="SSF53756">
    <property type="entry name" value="UDP-Glycosyltransferase/glycogen phosphorylase"/>
    <property type="match status" value="1"/>
</dbReference>
<keyword evidence="5" id="KW-1185">Reference proteome</keyword>
<keyword evidence="1" id="KW-0328">Glycosyltransferase</keyword>
<dbReference type="InterPro" id="IPR001296">
    <property type="entry name" value="Glyco_trans_1"/>
</dbReference>
<dbReference type="GO" id="GO:0016757">
    <property type="term" value="F:glycosyltransferase activity"/>
    <property type="evidence" value="ECO:0007669"/>
    <property type="project" value="UniProtKB-KW"/>
</dbReference>
<proteinExistence type="predicted"/>
<dbReference type="Pfam" id="PF00534">
    <property type="entry name" value="Glycos_transf_1"/>
    <property type="match status" value="1"/>
</dbReference>
<dbReference type="Gene3D" id="3.40.50.2000">
    <property type="entry name" value="Glycogen Phosphorylase B"/>
    <property type="match status" value="1"/>
</dbReference>
<dbReference type="KEGG" id="bpor:BPO_1688"/>
<sequence length="223" mass="25700">MTESFSYADWFNAKYGVMPLVIRNIPFQIKEEIGAVENLPKVILYQGALNQARGIPQMIKAMHQIDNAVFKIVGDGPQRKDYEKVAEEEKLLGNKVQFLGRMSPQDLRKFTRTADVGVALEENNGLSYYLSLPNKIADYIQSRVPIVMINFPEMKKVYAEFKVGEMIENHHPDTIAKAVNRVLHQGKGFYSDELEKASKVLCWENEETKILDLFRRIEMENFH</sequence>
<accession>A0AAU0F4G5</accession>